<feature type="non-terminal residue" evidence="2">
    <location>
        <position position="1"/>
    </location>
</feature>
<evidence type="ECO:0000313" key="3">
    <source>
        <dbReference type="Proteomes" id="UP001165090"/>
    </source>
</evidence>
<dbReference type="EMBL" id="BSDZ01000010">
    <property type="protein sequence ID" value="GLI61421.1"/>
    <property type="molecule type" value="Genomic_DNA"/>
</dbReference>
<reference evidence="2 3" key="1">
    <citation type="journal article" date="2023" name="IScience">
        <title>Expanded male sex-determining region conserved during the evolution of homothallism in the green alga Volvox.</title>
        <authorList>
            <person name="Yamamoto K."/>
            <person name="Matsuzaki R."/>
            <person name="Mahakham W."/>
            <person name="Heman W."/>
            <person name="Sekimoto H."/>
            <person name="Kawachi M."/>
            <person name="Minakuchi Y."/>
            <person name="Toyoda A."/>
            <person name="Nozaki H."/>
        </authorList>
    </citation>
    <scope>NUCLEOTIDE SEQUENCE [LARGE SCALE GENOMIC DNA]</scope>
    <source>
        <strain evidence="2 3">NIES-4468</strain>
    </source>
</reference>
<gene>
    <name evidence="2" type="ORF">VaNZ11_003778</name>
</gene>
<feature type="region of interest" description="Disordered" evidence="1">
    <location>
        <begin position="180"/>
        <end position="262"/>
    </location>
</feature>
<feature type="region of interest" description="Disordered" evidence="1">
    <location>
        <begin position="310"/>
        <end position="338"/>
    </location>
</feature>
<name>A0ABQ5RVG7_9CHLO</name>
<dbReference type="Proteomes" id="UP001165090">
    <property type="component" value="Unassembled WGS sequence"/>
</dbReference>
<organism evidence="2 3">
    <name type="scientific">Volvox africanus</name>
    <dbReference type="NCBI Taxonomy" id="51714"/>
    <lineage>
        <taxon>Eukaryota</taxon>
        <taxon>Viridiplantae</taxon>
        <taxon>Chlorophyta</taxon>
        <taxon>core chlorophytes</taxon>
        <taxon>Chlorophyceae</taxon>
        <taxon>CS clade</taxon>
        <taxon>Chlamydomonadales</taxon>
        <taxon>Volvocaceae</taxon>
        <taxon>Volvox</taxon>
    </lineage>
</organism>
<feature type="compositionally biased region" description="Low complexity" evidence="1">
    <location>
        <begin position="199"/>
        <end position="226"/>
    </location>
</feature>
<protein>
    <submittedName>
        <fullName evidence="2">Uncharacterized protein</fullName>
    </submittedName>
</protein>
<comment type="caution">
    <text evidence="2">The sequence shown here is derived from an EMBL/GenBank/DDBJ whole genome shotgun (WGS) entry which is preliminary data.</text>
</comment>
<sequence>RAWCNHVCCMQSGGRRREQLMEVGKKLYELTSNEQLSAVLRLPKNWVDPAEGRSVFFITRGYPLDSRTNPGGTMSGPVPTAIRPSDGVYVTTQYFRRCVECDRTYTTANVNKKGPSCQSLGHSFWLVHIFKLAYEHAPSGVACEVKPFRASGRERRVMQLHCPLDPPFVGWLVKERCSVHNPEGRDPEGQISGDVPDDAMAAAGSPGTAAAVAAAAPAPAPEVAGPSTFTPTSRYRRRASVGGARETRAAEAPVGSPGRRQRLWAEVTNSGGGGRGDDGTGPPPIGPYMAALLADIDEPSAGDGTVAATTAATGPHVGRDERTTRVSRGPKIPRGPSAPWQEALDLVWAFRETCCRKAEASGTGLDVDEVVGPWRQVLERCPKGHLRKMELPNGQRLAHWLATPLTHWQDETVRDPPTDPNWPVREEAATGMIQAVISRIGFHSWQQLLEAQDRINAATPLHRVCRFALRERVVELVFSHATRRALLLQSRHLYLPYHTAFRTGYPAAGRTHMAALLPLTRELAEDIVADDCNQSDGDVDGDGDTGTAGGVIGVSGDIACGSGSSCEAAPLSAISETTSAVAAAVAAADMNPRDGAGQVRRDVHHQPPPLREIQLPMPPMPPMPLAPLQPQHQEQVQEQLQKLLPELFYSLANKWFQGRSAEEEGPLSGVCPPFGHEMLVEACAEMGLPRPEVLSKEDWLQVDHARRVERLAERARRLDVRRPARGVWKELRGVTQEAADL</sequence>
<evidence type="ECO:0000313" key="2">
    <source>
        <dbReference type="EMBL" id="GLI61421.1"/>
    </source>
</evidence>
<keyword evidence="3" id="KW-1185">Reference proteome</keyword>
<accession>A0ABQ5RVG7</accession>
<proteinExistence type="predicted"/>
<feature type="region of interest" description="Disordered" evidence="1">
    <location>
        <begin position="267"/>
        <end position="286"/>
    </location>
</feature>
<evidence type="ECO:0000256" key="1">
    <source>
        <dbReference type="SAM" id="MobiDB-lite"/>
    </source>
</evidence>